<evidence type="ECO:0000313" key="1">
    <source>
        <dbReference type="EMBL" id="RXJ63884.1"/>
    </source>
</evidence>
<sequence length="101" mass="11426">MSAADSLIEQLNRAFESDNIDELRSLHESPDMNIRRAVAKNSNIDSDIANDLLYDPVLNVSYMASLNPKCTISRNFCNVKLTKCVVCKKDERNLDCLECNK</sequence>
<protein>
    <submittedName>
        <fullName evidence="1">Uncharacterized protein</fullName>
    </submittedName>
</protein>
<dbReference type="AlphaFoldDB" id="A0A4Q0Y3V5"/>
<name>A0A4Q0Y3V5_9BACT</name>
<accession>A0A4Q0Y3V5</accession>
<reference evidence="1 2" key="1">
    <citation type="submission" date="2017-10" db="EMBL/GenBank/DDBJ databases">
        <title>Genomics of the genus Arcobacter.</title>
        <authorList>
            <person name="Perez-Cataluna A."/>
            <person name="Figueras M.J."/>
        </authorList>
    </citation>
    <scope>NUCLEOTIDE SEQUENCE [LARGE SCALE GENOMIC DNA]</scope>
    <source>
        <strain evidence="1 2">DSM 24636</strain>
    </source>
</reference>
<dbReference type="RefSeq" id="WP_129081253.1">
    <property type="nucleotide sequence ID" value="NZ_CP041070.1"/>
</dbReference>
<dbReference type="OrthoDB" id="5348252at2"/>
<dbReference type="EMBL" id="PDKO01000002">
    <property type="protein sequence ID" value="RXJ63884.1"/>
    <property type="molecule type" value="Genomic_DNA"/>
</dbReference>
<proteinExistence type="predicted"/>
<gene>
    <name evidence="1" type="ORF">CRV06_02770</name>
</gene>
<evidence type="ECO:0000313" key="2">
    <source>
        <dbReference type="Proteomes" id="UP000290191"/>
    </source>
</evidence>
<comment type="caution">
    <text evidence="1">The sequence shown here is derived from an EMBL/GenBank/DDBJ whole genome shotgun (WGS) entry which is preliminary data.</text>
</comment>
<dbReference type="Proteomes" id="UP000290191">
    <property type="component" value="Unassembled WGS sequence"/>
</dbReference>
<organism evidence="1 2">
    <name type="scientific">Halarcobacter anaerophilus</name>
    <dbReference type="NCBI Taxonomy" id="877500"/>
    <lineage>
        <taxon>Bacteria</taxon>
        <taxon>Pseudomonadati</taxon>
        <taxon>Campylobacterota</taxon>
        <taxon>Epsilonproteobacteria</taxon>
        <taxon>Campylobacterales</taxon>
        <taxon>Arcobacteraceae</taxon>
        <taxon>Halarcobacter</taxon>
    </lineage>
</organism>
<keyword evidence="2" id="KW-1185">Reference proteome</keyword>